<dbReference type="AlphaFoldDB" id="B7JAE0"/>
<dbReference type="GO" id="GO:0003677">
    <property type="term" value="F:DNA binding"/>
    <property type="evidence" value="ECO:0007669"/>
    <property type="project" value="InterPro"/>
</dbReference>
<sequence>MDISSYCQTHSQTLLARKLGVTPGLVSQWITGRTVITAERAAQIELSTNGAVTRAELRPDIFGPLDEIRDRGAT</sequence>
<dbReference type="EMBL" id="CP001219">
    <property type="protein sequence ID" value="ACK79377.1"/>
    <property type="molecule type" value="Genomic_DNA"/>
</dbReference>
<evidence type="ECO:0000313" key="3">
    <source>
        <dbReference type="Proteomes" id="UP000001362"/>
    </source>
</evidence>
<dbReference type="SUPFAM" id="SSF47413">
    <property type="entry name" value="lambda repressor-like DNA-binding domains"/>
    <property type="match status" value="1"/>
</dbReference>
<accession>B7JAE0</accession>
<dbReference type="InterPro" id="IPR010982">
    <property type="entry name" value="Lambda_DNA-bd_dom_sf"/>
</dbReference>
<dbReference type="GeneID" id="97006755"/>
<dbReference type="KEGG" id="afr:AFE_1564"/>
<dbReference type="Pfam" id="PF15943">
    <property type="entry name" value="YdaS_toxin"/>
    <property type="match status" value="1"/>
</dbReference>
<proteinExistence type="predicted"/>
<name>B7JAE0_ACIF2</name>
<gene>
    <name evidence="2" type="ordered locus">AFE_1564</name>
</gene>
<dbReference type="Gene3D" id="1.10.260.40">
    <property type="entry name" value="lambda repressor-like DNA-binding domains"/>
    <property type="match status" value="1"/>
</dbReference>
<dbReference type="PaxDb" id="243159-AFE_1564"/>
<reference evidence="2 3" key="1">
    <citation type="journal article" date="2008" name="BMC Genomics">
        <title>Acidithiobacillus ferrooxidans metabolism: from genome sequence to industrial applications.</title>
        <authorList>
            <person name="Valdes J."/>
            <person name="Pedroso I."/>
            <person name="Quatrini R."/>
            <person name="Dodson R.J."/>
            <person name="Tettelin H."/>
            <person name="Blake R.II."/>
            <person name="Eisen J.A."/>
            <person name="Holmes D.S."/>
        </authorList>
    </citation>
    <scope>NUCLEOTIDE SEQUENCE [LARGE SCALE GENOMIC DNA]</scope>
    <source>
        <strain evidence="3">ATCC 23270 / DSM 14882 / CIP 104768 / NCIMB 8455</strain>
    </source>
</reference>
<dbReference type="HOGENOM" id="CLU_2679244_0_0_6"/>
<dbReference type="CDD" id="cd00093">
    <property type="entry name" value="HTH_XRE"/>
    <property type="match status" value="1"/>
</dbReference>
<evidence type="ECO:0000259" key="1">
    <source>
        <dbReference type="PROSITE" id="PS50943"/>
    </source>
</evidence>
<evidence type="ECO:0000313" key="2">
    <source>
        <dbReference type="EMBL" id="ACK79377.1"/>
    </source>
</evidence>
<dbReference type="Proteomes" id="UP000001362">
    <property type="component" value="Chromosome"/>
</dbReference>
<dbReference type="RefSeq" id="WP_012607096.1">
    <property type="nucleotide sequence ID" value="NC_011761.1"/>
</dbReference>
<feature type="domain" description="HTH cro/C1-type" evidence="1">
    <location>
        <begin position="11"/>
        <end position="57"/>
    </location>
</feature>
<dbReference type="STRING" id="243159.AFE_1564"/>
<organism evidence="2 3">
    <name type="scientific">Acidithiobacillus ferrooxidans (strain ATCC 23270 / DSM 14882 / CIP 104768 / NCIMB 8455)</name>
    <name type="common">Ferrobacillus ferrooxidans (strain ATCC 23270)</name>
    <dbReference type="NCBI Taxonomy" id="243159"/>
    <lineage>
        <taxon>Bacteria</taxon>
        <taxon>Pseudomonadati</taxon>
        <taxon>Pseudomonadota</taxon>
        <taxon>Acidithiobacillia</taxon>
        <taxon>Acidithiobacillales</taxon>
        <taxon>Acidithiobacillaceae</taxon>
        <taxon>Acidithiobacillus</taxon>
    </lineage>
</organism>
<dbReference type="InterPro" id="IPR031856">
    <property type="entry name" value="YdaS_toxin-like"/>
</dbReference>
<dbReference type="InterPro" id="IPR001387">
    <property type="entry name" value="Cro/C1-type_HTH"/>
</dbReference>
<protein>
    <submittedName>
        <fullName evidence="2">Prophage Afe02, transcriptional regulator, Cro family</fullName>
    </submittedName>
</protein>
<dbReference type="eggNOG" id="COG4197">
    <property type="taxonomic scope" value="Bacteria"/>
</dbReference>
<keyword evidence="3" id="KW-1185">Reference proteome</keyword>
<dbReference type="PROSITE" id="PS50943">
    <property type="entry name" value="HTH_CROC1"/>
    <property type="match status" value="1"/>
</dbReference>